<gene>
    <name evidence="1" type="ORF">F4820DRAFT_417273</name>
</gene>
<sequence length="91" mass="9723">MRLTHPAATVAAILQLCMRSYVRVVCMCNTAKQYVAGALRSGGHRVTLRGSKGVGVASSALFVCLLPIAYPISVLPIGATCIAWHIFESYI</sequence>
<dbReference type="Proteomes" id="UP001497700">
    <property type="component" value="Unassembled WGS sequence"/>
</dbReference>
<protein>
    <submittedName>
        <fullName evidence="1">Uncharacterized protein</fullName>
    </submittedName>
</protein>
<reference evidence="1 2" key="1">
    <citation type="journal article" date="2022" name="New Phytol.">
        <title>Ecological generalism drives hyperdiversity of secondary metabolite gene clusters in xylarialean endophytes.</title>
        <authorList>
            <person name="Franco M.E.E."/>
            <person name="Wisecaver J.H."/>
            <person name="Arnold A.E."/>
            <person name="Ju Y.M."/>
            <person name="Slot J.C."/>
            <person name="Ahrendt S."/>
            <person name="Moore L.P."/>
            <person name="Eastman K.E."/>
            <person name="Scott K."/>
            <person name="Konkel Z."/>
            <person name="Mondo S.J."/>
            <person name="Kuo A."/>
            <person name="Hayes R.D."/>
            <person name="Haridas S."/>
            <person name="Andreopoulos B."/>
            <person name="Riley R."/>
            <person name="LaButti K."/>
            <person name="Pangilinan J."/>
            <person name="Lipzen A."/>
            <person name="Amirebrahimi M."/>
            <person name="Yan J."/>
            <person name="Adam C."/>
            <person name="Keymanesh K."/>
            <person name="Ng V."/>
            <person name="Louie K."/>
            <person name="Northen T."/>
            <person name="Drula E."/>
            <person name="Henrissat B."/>
            <person name="Hsieh H.M."/>
            <person name="Youens-Clark K."/>
            <person name="Lutzoni F."/>
            <person name="Miadlikowska J."/>
            <person name="Eastwood D.C."/>
            <person name="Hamelin R.C."/>
            <person name="Grigoriev I.V."/>
            <person name="U'Ren J.M."/>
        </authorList>
    </citation>
    <scope>NUCLEOTIDE SEQUENCE [LARGE SCALE GENOMIC DNA]</scope>
    <source>
        <strain evidence="1 2">CBS 119005</strain>
    </source>
</reference>
<evidence type="ECO:0000313" key="1">
    <source>
        <dbReference type="EMBL" id="KAI4866326.1"/>
    </source>
</evidence>
<keyword evidence="2" id="KW-1185">Reference proteome</keyword>
<evidence type="ECO:0000313" key="2">
    <source>
        <dbReference type="Proteomes" id="UP001497700"/>
    </source>
</evidence>
<comment type="caution">
    <text evidence="1">The sequence shown here is derived from an EMBL/GenBank/DDBJ whole genome shotgun (WGS) entry which is preliminary data.</text>
</comment>
<accession>A0ACB9Z475</accession>
<name>A0ACB9Z475_9PEZI</name>
<proteinExistence type="predicted"/>
<dbReference type="EMBL" id="MU393460">
    <property type="protein sequence ID" value="KAI4866326.1"/>
    <property type="molecule type" value="Genomic_DNA"/>
</dbReference>
<organism evidence="1 2">
    <name type="scientific">Hypoxylon rubiginosum</name>
    <dbReference type="NCBI Taxonomy" id="110542"/>
    <lineage>
        <taxon>Eukaryota</taxon>
        <taxon>Fungi</taxon>
        <taxon>Dikarya</taxon>
        <taxon>Ascomycota</taxon>
        <taxon>Pezizomycotina</taxon>
        <taxon>Sordariomycetes</taxon>
        <taxon>Xylariomycetidae</taxon>
        <taxon>Xylariales</taxon>
        <taxon>Hypoxylaceae</taxon>
        <taxon>Hypoxylon</taxon>
    </lineage>
</organism>